<sequence>MSRDRVLAHRVAAHGFDRASADPAVLELGVQDTPYGSARQAMAARGAAEAGTALVWSVRGAPHLHRRGELPRLAAALWPLSDADATARITNPLIKEGAKLGLEAFRRTAAAFRRVLTRPMGKGEASRAVSALVPESLTYFCQSCDAVHVSGGLFQHAGLSGGVEVRPEGRGTVLAPLSDPVPPPETAAGTAEYVRTFLRLLGPATPAEAARFLGTTATALKPAWPDGLAEVRVGGKRAWFPEDSVDALLSAAPPSGLLRLLPPGDPYLQTRDRPMLVPEKEREKQVWRTLGSPGAVLLDGGLAGVWRTRLRAKRLDLTVTAFEPLPERLLTGEAERLAALRGAGEVRLIRE</sequence>
<gene>
    <name evidence="1" type="ORF">GCM10009550_62590</name>
</gene>
<evidence type="ECO:0000313" key="2">
    <source>
        <dbReference type="Proteomes" id="UP001500665"/>
    </source>
</evidence>
<reference evidence="1 2" key="1">
    <citation type="journal article" date="2019" name="Int. J. Syst. Evol. Microbiol.">
        <title>The Global Catalogue of Microorganisms (GCM) 10K type strain sequencing project: providing services to taxonomists for standard genome sequencing and annotation.</title>
        <authorList>
            <consortium name="The Broad Institute Genomics Platform"/>
            <consortium name="The Broad Institute Genome Sequencing Center for Infectious Disease"/>
            <person name="Wu L."/>
            <person name="Ma J."/>
        </authorList>
    </citation>
    <scope>NUCLEOTIDE SEQUENCE [LARGE SCALE GENOMIC DNA]</scope>
    <source>
        <strain evidence="1 2">JCM 10696</strain>
    </source>
</reference>
<comment type="caution">
    <text evidence="1">The sequence shown here is derived from an EMBL/GenBank/DDBJ whole genome shotgun (WGS) entry which is preliminary data.</text>
</comment>
<accession>A0ABN1RUV4</accession>
<dbReference type="Proteomes" id="UP001500665">
    <property type="component" value="Unassembled WGS sequence"/>
</dbReference>
<dbReference type="InterPro" id="IPR009351">
    <property type="entry name" value="AlkZ-like"/>
</dbReference>
<name>A0ABN1RUV4_9ACTN</name>
<dbReference type="PANTHER" id="PTHR38479">
    <property type="entry name" value="LMO0824 PROTEIN"/>
    <property type="match status" value="1"/>
</dbReference>
<proteinExistence type="predicted"/>
<dbReference type="PANTHER" id="PTHR38479:SF2">
    <property type="entry name" value="WINGED HELIX DNA-BINDING DOMAIN-CONTAINING PROTEIN"/>
    <property type="match status" value="1"/>
</dbReference>
<organism evidence="1 2">
    <name type="scientific">Actinocorallia libanotica</name>
    <dbReference type="NCBI Taxonomy" id="46162"/>
    <lineage>
        <taxon>Bacteria</taxon>
        <taxon>Bacillati</taxon>
        <taxon>Actinomycetota</taxon>
        <taxon>Actinomycetes</taxon>
        <taxon>Streptosporangiales</taxon>
        <taxon>Thermomonosporaceae</taxon>
        <taxon>Actinocorallia</taxon>
    </lineage>
</organism>
<dbReference type="Pfam" id="PF06224">
    <property type="entry name" value="AlkZ-like"/>
    <property type="match status" value="1"/>
</dbReference>
<keyword evidence="2" id="KW-1185">Reference proteome</keyword>
<dbReference type="EMBL" id="BAAAHH010000034">
    <property type="protein sequence ID" value="GAA0964518.1"/>
    <property type="molecule type" value="Genomic_DNA"/>
</dbReference>
<evidence type="ECO:0000313" key="1">
    <source>
        <dbReference type="EMBL" id="GAA0964518.1"/>
    </source>
</evidence>
<protein>
    <submittedName>
        <fullName evidence="1">Crosslink repair DNA glycosylase YcaQ family protein</fullName>
    </submittedName>
</protein>